<dbReference type="InterPro" id="IPR027417">
    <property type="entry name" value="P-loop_NTPase"/>
</dbReference>
<dbReference type="Proteomes" id="UP001344906">
    <property type="component" value="Unassembled WGS sequence"/>
</dbReference>
<dbReference type="RefSeq" id="WP_338249790.1">
    <property type="nucleotide sequence ID" value="NZ_BSRI01000001.1"/>
</dbReference>
<gene>
    <name evidence="1" type="ORF">KDH_22900</name>
</gene>
<accession>A0ABQ6FRP1</accession>
<comment type="caution">
    <text evidence="1">The sequence shown here is derived from an EMBL/GenBank/DDBJ whole genome shotgun (WGS) entry which is preliminary data.</text>
</comment>
<dbReference type="CDD" id="cd02019">
    <property type="entry name" value="NK"/>
    <property type="match status" value="1"/>
</dbReference>
<dbReference type="EMBL" id="BSRI01000001">
    <property type="protein sequence ID" value="GLV55446.1"/>
    <property type="molecule type" value="Genomic_DNA"/>
</dbReference>
<name>A0ABQ6FRP1_9CHLR</name>
<organism evidence="1 2">
    <name type="scientific">Dictyobacter halimunensis</name>
    <dbReference type="NCBI Taxonomy" id="3026934"/>
    <lineage>
        <taxon>Bacteria</taxon>
        <taxon>Bacillati</taxon>
        <taxon>Chloroflexota</taxon>
        <taxon>Ktedonobacteria</taxon>
        <taxon>Ktedonobacterales</taxon>
        <taxon>Dictyobacteraceae</taxon>
        <taxon>Dictyobacter</taxon>
    </lineage>
</organism>
<reference evidence="1 2" key="1">
    <citation type="submission" date="2023-02" db="EMBL/GenBank/DDBJ databases">
        <title>Dictyobacter halimunensis sp. nov., a new member of the class Ktedonobacteria from forest soil in a geothermal area.</title>
        <authorList>
            <person name="Rachmania M.K."/>
            <person name="Ningsih F."/>
            <person name="Sakai Y."/>
            <person name="Yabe S."/>
            <person name="Yokota A."/>
            <person name="Sjamsuridzal W."/>
        </authorList>
    </citation>
    <scope>NUCLEOTIDE SEQUENCE [LARGE SCALE GENOMIC DNA]</scope>
    <source>
        <strain evidence="1 2">S3.2.2.5</strain>
    </source>
</reference>
<dbReference type="SUPFAM" id="SSF52540">
    <property type="entry name" value="P-loop containing nucleoside triphosphate hydrolases"/>
    <property type="match status" value="1"/>
</dbReference>
<protein>
    <recommendedName>
        <fullName evidence="3">Uridine kinase</fullName>
    </recommendedName>
</protein>
<evidence type="ECO:0000313" key="2">
    <source>
        <dbReference type="Proteomes" id="UP001344906"/>
    </source>
</evidence>
<dbReference type="Gene3D" id="3.40.50.300">
    <property type="entry name" value="P-loop containing nucleotide triphosphate hydrolases"/>
    <property type="match status" value="1"/>
</dbReference>
<evidence type="ECO:0008006" key="3">
    <source>
        <dbReference type="Google" id="ProtNLM"/>
    </source>
</evidence>
<keyword evidence="2" id="KW-1185">Reference proteome</keyword>
<sequence length="200" mass="22505">MESAIIAEINRRLQRKNPLLVALDGRSGTGKSTIAGAIAERVESVIVVGDDFYAGGNDDVWEGCGASEKADRVIDWRRMRVQVLEPLLAGQPACWHPLDFQAPVGWVGWKEETVSLAPAPVILLDGAYSARPELSDLIDLAILVESDDALRRQRLLAREGREFMQRWHRLWDVAEDYYFTSIRPPTAFDIVIKNDERIHP</sequence>
<evidence type="ECO:0000313" key="1">
    <source>
        <dbReference type="EMBL" id="GLV55446.1"/>
    </source>
</evidence>
<proteinExistence type="predicted"/>